<sequence length="154" mass="17874">MKKVLSLFDHHSSKRKSRVQSLDEPQTKRIHSSHLVRIICVILAVLCIFAAIIGVVLPGIPTFDFLFLATFFASRGSTRLHRWLHQNRYMRLLMAQYQGGFKHISRSRKWMMTVSMVLAVTMLLLSSLHLHLKLSILAVLSLCLFWIWTRSENK</sequence>
<protein>
    <recommendedName>
        <fullName evidence="5">DUF454 domain-containing protein</fullName>
    </recommendedName>
</protein>
<dbReference type="InterPro" id="IPR007401">
    <property type="entry name" value="DUF454"/>
</dbReference>
<keyword evidence="2" id="KW-0812">Transmembrane</keyword>
<feature type="transmembrane region" description="Helical" evidence="2">
    <location>
        <begin position="35"/>
        <end position="59"/>
    </location>
</feature>
<feature type="transmembrane region" description="Helical" evidence="2">
    <location>
        <begin position="132"/>
        <end position="149"/>
    </location>
</feature>
<dbReference type="Proteomes" id="UP000490535">
    <property type="component" value="Unassembled WGS sequence"/>
</dbReference>
<keyword evidence="2" id="KW-1133">Transmembrane helix</keyword>
<dbReference type="PANTHER" id="PTHR35813">
    <property type="entry name" value="INNER MEMBRANE PROTEIN YBAN"/>
    <property type="match status" value="1"/>
</dbReference>
<dbReference type="EMBL" id="WNDP01000070">
    <property type="protein sequence ID" value="KAF1024164.1"/>
    <property type="molecule type" value="Genomic_DNA"/>
</dbReference>
<keyword evidence="2" id="KW-0472">Membrane</keyword>
<gene>
    <name evidence="3" type="ORF">GAK29_02784</name>
</gene>
<dbReference type="GO" id="GO:0005886">
    <property type="term" value="C:plasma membrane"/>
    <property type="evidence" value="ECO:0007669"/>
    <property type="project" value="TreeGrafter"/>
</dbReference>
<dbReference type="Pfam" id="PF04304">
    <property type="entry name" value="DUF454"/>
    <property type="match status" value="1"/>
</dbReference>
<name>A0A833PEI2_ACIBZ</name>
<dbReference type="AlphaFoldDB" id="A0A833PEI2"/>
<evidence type="ECO:0000256" key="1">
    <source>
        <dbReference type="SAM" id="MobiDB-lite"/>
    </source>
</evidence>
<evidence type="ECO:0008006" key="5">
    <source>
        <dbReference type="Google" id="ProtNLM"/>
    </source>
</evidence>
<proteinExistence type="predicted"/>
<feature type="region of interest" description="Disordered" evidence="1">
    <location>
        <begin position="1"/>
        <end position="25"/>
    </location>
</feature>
<evidence type="ECO:0000256" key="2">
    <source>
        <dbReference type="SAM" id="Phobius"/>
    </source>
</evidence>
<dbReference type="PANTHER" id="PTHR35813:SF1">
    <property type="entry name" value="INNER MEMBRANE PROTEIN YBAN"/>
    <property type="match status" value="1"/>
</dbReference>
<accession>A0A833PEI2</accession>
<evidence type="ECO:0000313" key="3">
    <source>
        <dbReference type="EMBL" id="KAF1024164.1"/>
    </source>
</evidence>
<organism evidence="3 4">
    <name type="scientific">Acinetobacter bereziniae</name>
    <name type="common">Acinetobacter genomosp. 10</name>
    <dbReference type="NCBI Taxonomy" id="106648"/>
    <lineage>
        <taxon>Bacteria</taxon>
        <taxon>Pseudomonadati</taxon>
        <taxon>Pseudomonadota</taxon>
        <taxon>Gammaproteobacteria</taxon>
        <taxon>Moraxellales</taxon>
        <taxon>Moraxellaceae</taxon>
        <taxon>Acinetobacter</taxon>
    </lineage>
</organism>
<comment type="caution">
    <text evidence="3">The sequence shown here is derived from an EMBL/GenBank/DDBJ whole genome shotgun (WGS) entry which is preliminary data.</text>
</comment>
<evidence type="ECO:0000313" key="4">
    <source>
        <dbReference type="Proteomes" id="UP000490535"/>
    </source>
</evidence>
<reference evidence="4" key="1">
    <citation type="journal article" date="2020" name="MBio">
        <title>Horizontal gene transfer to a defensive symbiont with a reduced genome amongst a multipartite beetle microbiome.</title>
        <authorList>
            <person name="Waterworth S.C."/>
            <person name="Florez L.V."/>
            <person name="Rees E.R."/>
            <person name="Hertweck C."/>
            <person name="Kaltenpoth M."/>
            <person name="Kwan J.C."/>
        </authorList>
    </citation>
    <scope>NUCLEOTIDE SEQUENCE [LARGE SCALE GENOMIC DNA]</scope>
</reference>